<dbReference type="InterPro" id="IPR000305">
    <property type="entry name" value="GIY-YIG_endonuc"/>
</dbReference>
<keyword evidence="1" id="KW-1133">Transmembrane helix</keyword>
<dbReference type="CDD" id="cd00719">
    <property type="entry name" value="GIY-YIG_SF"/>
    <property type="match status" value="1"/>
</dbReference>
<name>A0ABU7R7L6_9ACTN</name>
<keyword evidence="4" id="KW-1185">Reference proteome</keyword>
<proteinExistence type="predicted"/>
<organism evidence="3 4">
    <name type="scientific">Olsenella absiana</name>
    <dbReference type="NCBI Taxonomy" id="3115222"/>
    <lineage>
        <taxon>Bacteria</taxon>
        <taxon>Bacillati</taxon>
        <taxon>Actinomycetota</taxon>
        <taxon>Coriobacteriia</taxon>
        <taxon>Coriobacteriales</taxon>
        <taxon>Atopobiaceae</taxon>
        <taxon>Olsenella</taxon>
    </lineage>
</organism>
<feature type="transmembrane region" description="Helical" evidence="1">
    <location>
        <begin position="57"/>
        <end position="75"/>
    </location>
</feature>
<dbReference type="RefSeq" id="WP_330957345.1">
    <property type="nucleotide sequence ID" value="NZ_JAZGJQ010000001.1"/>
</dbReference>
<evidence type="ECO:0000256" key="1">
    <source>
        <dbReference type="SAM" id="Phobius"/>
    </source>
</evidence>
<dbReference type="InterPro" id="IPR035901">
    <property type="entry name" value="GIY-YIG_endonuc_sf"/>
</dbReference>
<feature type="domain" description="GIY-YIG" evidence="2">
    <location>
        <begin position="114"/>
        <end position="198"/>
    </location>
</feature>
<evidence type="ECO:0000313" key="3">
    <source>
        <dbReference type="EMBL" id="MEE6146583.1"/>
    </source>
</evidence>
<dbReference type="Gene3D" id="3.40.1440.10">
    <property type="entry name" value="GIY-YIG endonuclease"/>
    <property type="match status" value="1"/>
</dbReference>
<reference evidence="3 4" key="1">
    <citation type="submission" date="2024-01" db="EMBL/GenBank/DDBJ databases">
        <title>Description of Olsenella sp. nov., isolated from pig feces.</title>
        <authorList>
            <person name="Chang Y.-H."/>
        </authorList>
    </citation>
    <scope>NUCLEOTIDE SEQUENCE [LARGE SCALE GENOMIC DNA]</scope>
    <source>
        <strain evidence="3 4">YH-ols2223</strain>
    </source>
</reference>
<evidence type="ECO:0000313" key="4">
    <source>
        <dbReference type="Proteomes" id="UP001332931"/>
    </source>
</evidence>
<dbReference type="Proteomes" id="UP001332931">
    <property type="component" value="Unassembled WGS sequence"/>
</dbReference>
<dbReference type="PROSITE" id="PS50164">
    <property type="entry name" value="GIY_YIG"/>
    <property type="match status" value="1"/>
</dbReference>
<dbReference type="SUPFAM" id="SSF82771">
    <property type="entry name" value="GIY-YIG endonuclease"/>
    <property type="match status" value="1"/>
</dbReference>
<comment type="caution">
    <text evidence="3">The sequence shown here is derived from an EMBL/GenBank/DDBJ whole genome shotgun (WGS) entry which is preliminary data.</text>
</comment>
<keyword evidence="1" id="KW-0812">Transmembrane</keyword>
<accession>A0ABU7R7L6</accession>
<keyword evidence="1" id="KW-0472">Membrane</keyword>
<sequence>MGSLAHRRRVRRHAARTALARLLVFVALLALVAAGAGGSGARVRPLVASALERAPRVAVWALAALFAAFVVRSLARGWRDWRLAARIDRLASGSESMTPEQFLDRHNDLIRAGDFPGIYVLHNTTRDRYYVGQGRRVLSRLLQHFSGRGNGDVYADWRYGDEFRIRTLRLEGSGYQSLDDLERDAIERYDAYGSGYNRNRGIGA</sequence>
<dbReference type="EMBL" id="JAZGJQ010000001">
    <property type="protein sequence ID" value="MEE6146583.1"/>
    <property type="molecule type" value="Genomic_DNA"/>
</dbReference>
<protein>
    <submittedName>
        <fullName evidence="3">GIY-YIG nuclease family protein</fullName>
    </submittedName>
</protein>
<evidence type="ECO:0000259" key="2">
    <source>
        <dbReference type="PROSITE" id="PS50164"/>
    </source>
</evidence>
<gene>
    <name evidence="3" type="ORF">VXJ25_01030</name>
</gene>